<accession>A0A7W2EFY8</accession>
<dbReference type="GO" id="GO:0016747">
    <property type="term" value="F:acyltransferase activity, transferring groups other than amino-acyl groups"/>
    <property type="evidence" value="ECO:0007669"/>
    <property type="project" value="InterPro"/>
</dbReference>
<protein>
    <submittedName>
        <fullName evidence="4">GNAT family N-acetyltransferase</fullName>
    </submittedName>
</protein>
<dbReference type="EMBL" id="JACEZS010000004">
    <property type="protein sequence ID" value="MBA5605129.1"/>
    <property type="molecule type" value="Genomic_DNA"/>
</dbReference>
<gene>
    <name evidence="4" type="ORF">H3H36_07105</name>
</gene>
<name>A0A7W2EFY8_9BURK</name>
<dbReference type="InterPro" id="IPR000182">
    <property type="entry name" value="GNAT_dom"/>
</dbReference>
<dbReference type="InterPro" id="IPR016181">
    <property type="entry name" value="Acyl_CoA_acyltransferase"/>
</dbReference>
<dbReference type="Pfam" id="PF00583">
    <property type="entry name" value="Acetyltransf_1"/>
    <property type="match status" value="1"/>
</dbReference>
<comment type="caution">
    <text evidence="4">The sequence shown here is derived from an EMBL/GenBank/DDBJ whole genome shotgun (WGS) entry which is preliminary data.</text>
</comment>
<organism evidence="4 5">
    <name type="scientific">Rugamonas fusca</name>
    <dbReference type="NCBI Taxonomy" id="2758568"/>
    <lineage>
        <taxon>Bacteria</taxon>
        <taxon>Pseudomonadati</taxon>
        <taxon>Pseudomonadota</taxon>
        <taxon>Betaproteobacteria</taxon>
        <taxon>Burkholderiales</taxon>
        <taxon>Oxalobacteraceae</taxon>
        <taxon>Telluria group</taxon>
        <taxon>Rugamonas</taxon>
    </lineage>
</organism>
<evidence type="ECO:0000256" key="2">
    <source>
        <dbReference type="ARBA" id="ARBA00023315"/>
    </source>
</evidence>
<sequence>MSPTLTFRPLPKMPAKLLHAMRRDAGAPAVGPGDAAQARALGRVQWVSVAMADTVIGIARLEMAPPEFCYVADLIVSSKHRGQGVGRWFMQHIEQYCVAMGIRRVLLQAADGAEGFYATQGFAPDARAPGFLKKELNPFQRKLFIAPGASARS</sequence>
<evidence type="ECO:0000259" key="3">
    <source>
        <dbReference type="PROSITE" id="PS51186"/>
    </source>
</evidence>
<dbReference type="Proteomes" id="UP000566711">
    <property type="component" value="Unassembled WGS sequence"/>
</dbReference>
<evidence type="ECO:0000313" key="4">
    <source>
        <dbReference type="EMBL" id="MBA5605129.1"/>
    </source>
</evidence>
<dbReference type="AlphaFoldDB" id="A0A7W2EFY8"/>
<dbReference type="CDD" id="cd04301">
    <property type="entry name" value="NAT_SF"/>
    <property type="match status" value="1"/>
</dbReference>
<dbReference type="InterPro" id="IPR050832">
    <property type="entry name" value="Bact_Acetyltransf"/>
</dbReference>
<reference evidence="4 5" key="1">
    <citation type="submission" date="2020-07" db="EMBL/GenBank/DDBJ databases">
        <title>Novel species isolated from subtropical streams in China.</title>
        <authorList>
            <person name="Lu H."/>
        </authorList>
    </citation>
    <scope>NUCLEOTIDE SEQUENCE [LARGE SCALE GENOMIC DNA]</scope>
    <source>
        <strain evidence="4 5">FT3S</strain>
    </source>
</reference>
<keyword evidence="2" id="KW-0012">Acyltransferase</keyword>
<feature type="domain" description="N-acetyltransferase" evidence="3">
    <location>
        <begin position="5"/>
        <end position="146"/>
    </location>
</feature>
<dbReference type="Gene3D" id="3.40.630.30">
    <property type="match status" value="1"/>
</dbReference>
<dbReference type="PANTHER" id="PTHR43877">
    <property type="entry name" value="AMINOALKYLPHOSPHONATE N-ACETYLTRANSFERASE-RELATED-RELATED"/>
    <property type="match status" value="1"/>
</dbReference>
<keyword evidence="5" id="KW-1185">Reference proteome</keyword>
<dbReference type="RefSeq" id="WP_182215691.1">
    <property type="nucleotide sequence ID" value="NZ_JACEZS010000004.1"/>
</dbReference>
<evidence type="ECO:0000313" key="5">
    <source>
        <dbReference type="Proteomes" id="UP000566711"/>
    </source>
</evidence>
<dbReference type="PROSITE" id="PS51186">
    <property type="entry name" value="GNAT"/>
    <property type="match status" value="1"/>
</dbReference>
<evidence type="ECO:0000256" key="1">
    <source>
        <dbReference type="ARBA" id="ARBA00022679"/>
    </source>
</evidence>
<dbReference type="SUPFAM" id="SSF55729">
    <property type="entry name" value="Acyl-CoA N-acyltransferases (Nat)"/>
    <property type="match status" value="1"/>
</dbReference>
<proteinExistence type="predicted"/>
<keyword evidence="1 4" id="KW-0808">Transferase</keyword>